<name>A0A2W5FCP3_9BACT</name>
<dbReference type="Pfam" id="PF01132">
    <property type="entry name" value="EFP"/>
    <property type="match status" value="1"/>
</dbReference>
<reference evidence="11 12" key="1">
    <citation type="submission" date="2017-08" db="EMBL/GenBank/DDBJ databases">
        <title>Infants hospitalized years apart are colonized by the same room-sourced microbial strains.</title>
        <authorList>
            <person name="Brooks B."/>
            <person name="Olm M.R."/>
            <person name="Firek B.A."/>
            <person name="Baker R."/>
            <person name="Thomas B.C."/>
            <person name="Morowitz M.J."/>
            <person name="Banfield J.F."/>
        </authorList>
    </citation>
    <scope>NUCLEOTIDE SEQUENCE [LARGE SCALE GENOMIC DNA]</scope>
    <source>
        <strain evidence="11">S2_006_000_R2_64</strain>
    </source>
</reference>
<comment type="similarity">
    <text evidence="3 8">Belongs to the elongation factor P family.</text>
</comment>
<dbReference type="FunFam" id="2.40.50.140:FF:000009">
    <property type="entry name" value="Elongation factor P"/>
    <property type="match status" value="1"/>
</dbReference>
<dbReference type="SUPFAM" id="SSF50249">
    <property type="entry name" value="Nucleic acid-binding proteins"/>
    <property type="match status" value="2"/>
</dbReference>
<dbReference type="InterPro" id="IPR012340">
    <property type="entry name" value="NA-bd_OB-fold"/>
</dbReference>
<gene>
    <name evidence="11" type="primary">efp</name>
    <name evidence="11" type="ORF">DI586_10585</name>
</gene>
<evidence type="ECO:0000256" key="1">
    <source>
        <dbReference type="ARBA" id="ARBA00004496"/>
    </source>
</evidence>
<dbReference type="HAMAP" id="MF_00141">
    <property type="entry name" value="EF_P"/>
    <property type="match status" value="1"/>
</dbReference>
<dbReference type="CDD" id="cd04470">
    <property type="entry name" value="S1_EF-P_repeat_1"/>
    <property type="match status" value="1"/>
</dbReference>
<dbReference type="GO" id="GO:0043043">
    <property type="term" value="P:peptide biosynthetic process"/>
    <property type="evidence" value="ECO:0007669"/>
    <property type="project" value="InterPro"/>
</dbReference>
<dbReference type="InterPro" id="IPR001059">
    <property type="entry name" value="Transl_elong_P/YeiP_cen"/>
</dbReference>
<dbReference type="InterPro" id="IPR008991">
    <property type="entry name" value="Translation_prot_SH3-like_sf"/>
</dbReference>
<dbReference type="Pfam" id="PF09285">
    <property type="entry name" value="Elong-fact-P_C"/>
    <property type="match status" value="1"/>
</dbReference>
<dbReference type="GO" id="GO:0003746">
    <property type="term" value="F:translation elongation factor activity"/>
    <property type="evidence" value="ECO:0007669"/>
    <property type="project" value="UniProtKB-UniRule"/>
</dbReference>
<comment type="pathway">
    <text evidence="2">Protein biosynthesis; polypeptide chain elongation.</text>
</comment>
<dbReference type="SMART" id="SM00841">
    <property type="entry name" value="Elong-fact-P_C"/>
    <property type="match status" value="1"/>
</dbReference>
<evidence type="ECO:0000259" key="10">
    <source>
        <dbReference type="SMART" id="SM01185"/>
    </source>
</evidence>
<dbReference type="PROSITE" id="PS01275">
    <property type="entry name" value="EFP"/>
    <property type="match status" value="1"/>
</dbReference>
<evidence type="ECO:0000256" key="5">
    <source>
        <dbReference type="ARBA" id="ARBA00022768"/>
    </source>
</evidence>
<accession>A0A2W5FCP3</accession>
<evidence type="ECO:0000256" key="8">
    <source>
        <dbReference type="RuleBase" id="RU004389"/>
    </source>
</evidence>
<dbReference type="CDD" id="cd05794">
    <property type="entry name" value="S1_EF-P_repeat_2"/>
    <property type="match status" value="1"/>
</dbReference>
<proteinExistence type="inferred from homology"/>
<evidence type="ECO:0000259" key="9">
    <source>
        <dbReference type="SMART" id="SM00841"/>
    </source>
</evidence>
<keyword evidence="4" id="KW-0963">Cytoplasm</keyword>
<feature type="domain" description="Translation elongation factor P/YeiP central" evidence="10">
    <location>
        <begin position="68"/>
        <end position="123"/>
    </location>
</feature>
<dbReference type="UniPathway" id="UPA00345"/>
<protein>
    <recommendedName>
        <fullName evidence="7">Elongation factor P</fullName>
    </recommendedName>
</protein>
<dbReference type="Pfam" id="PF08207">
    <property type="entry name" value="EFP_N"/>
    <property type="match status" value="1"/>
</dbReference>
<dbReference type="PANTHER" id="PTHR30053:SF14">
    <property type="entry name" value="TRANSLATION ELONGATION FACTOR KOW-LIKE DOMAIN-CONTAINING PROTEIN"/>
    <property type="match status" value="1"/>
</dbReference>
<dbReference type="PANTHER" id="PTHR30053">
    <property type="entry name" value="ELONGATION FACTOR P"/>
    <property type="match status" value="1"/>
</dbReference>
<dbReference type="AlphaFoldDB" id="A0A2W5FCP3"/>
<keyword evidence="6" id="KW-0648">Protein biosynthesis</keyword>
<dbReference type="GO" id="GO:0005829">
    <property type="term" value="C:cytosol"/>
    <property type="evidence" value="ECO:0007669"/>
    <property type="project" value="UniProtKB-ARBA"/>
</dbReference>
<dbReference type="InterPro" id="IPR011768">
    <property type="entry name" value="Transl_elongation_fac_P"/>
</dbReference>
<comment type="caution">
    <text evidence="11">The sequence shown here is derived from an EMBL/GenBank/DDBJ whole genome shotgun (WGS) entry which is preliminary data.</text>
</comment>
<comment type="subcellular location">
    <subcellularLocation>
        <location evidence="1">Cytoplasm</location>
    </subcellularLocation>
</comment>
<dbReference type="SMART" id="SM01185">
    <property type="entry name" value="EFP"/>
    <property type="match status" value="1"/>
</dbReference>
<dbReference type="InterPro" id="IPR015365">
    <property type="entry name" value="Elong-fact-P_C"/>
</dbReference>
<feature type="non-terminal residue" evidence="11">
    <location>
        <position position="179"/>
    </location>
</feature>
<dbReference type="NCBIfam" id="TIGR00038">
    <property type="entry name" value="efp"/>
    <property type="match status" value="1"/>
</dbReference>
<dbReference type="Gene3D" id="2.40.50.140">
    <property type="entry name" value="Nucleic acid-binding proteins"/>
    <property type="match status" value="2"/>
</dbReference>
<dbReference type="SUPFAM" id="SSF50104">
    <property type="entry name" value="Translation proteins SH3-like domain"/>
    <property type="match status" value="1"/>
</dbReference>
<keyword evidence="5 11" id="KW-0251">Elongation factor</keyword>
<dbReference type="FunFam" id="2.40.50.140:FF:000004">
    <property type="entry name" value="Elongation factor P"/>
    <property type="match status" value="1"/>
</dbReference>
<dbReference type="PIRSF" id="PIRSF005901">
    <property type="entry name" value="EF-P"/>
    <property type="match status" value="1"/>
</dbReference>
<evidence type="ECO:0000256" key="3">
    <source>
        <dbReference type="ARBA" id="ARBA00009479"/>
    </source>
</evidence>
<dbReference type="InterPro" id="IPR013185">
    <property type="entry name" value="Transl_elong_KOW-like"/>
</dbReference>
<evidence type="ECO:0000256" key="4">
    <source>
        <dbReference type="ARBA" id="ARBA00022490"/>
    </source>
</evidence>
<dbReference type="Gene3D" id="2.30.30.30">
    <property type="match status" value="1"/>
</dbReference>
<dbReference type="Proteomes" id="UP000249739">
    <property type="component" value="Unassembled WGS sequence"/>
</dbReference>
<dbReference type="InterPro" id="IPR020599">
    <property type="entry name" value="Transl_elong_fac_P/YeiP"/>
</dbReference>
<evidence type="ECO:0000313" key="11">
    <source>
        <dbReference type="EMBL" id="PZP53835.1"/>
    </source>
</evidence>
<evidence type="ECO:0000256" key="2">
    <source>
        <dbReference type="ARBA" id="ARBA00004815"/>
    </source>
</evidence>
<dbReference type="NCBIfam" id="NF001810">
    <property type="entry name" value="PRK00529.1"/>
    <property type="match status" value="1"/>
</dbReference>
<evidence type="ECO:0000256" key="6">
    <source>
        <dbReference type="ARBA" id="ARBA00022917"/>
    </source>
</evidence>
<sequence>MKVSAITVRKGHVLEIDGKLWAVQHSEIMQPGKGASVIHIEMRDIKTGTKDNVRYRTQETVEKVRLEQEEYQYLFNDGENYTFMHQTSFEQINVPADVVGSPGTEFLQEGMVVTIETYEETPLGVELPQTVICEIVEADPVVKGQTASSSYKPAKLDNGLRVMVPPHVESGTRIVVRTE</sequence>
<dbReference type="EMBL" id="QFOT01000162">
    <property type="protein sequence ID" value="PZP53835.1"/>
    <property type="molecule type" value="Genomic_DNA"/>
</dbReference>
<evidence type="ECO:0000256" key="7">
    <source>
        <dbReference type="NCBIfam" id="TIGR00038"/>
    </source>
</evidence>
<evidence type="ECO:0000313" key="12">
    <source>
        <dbReference type="Proteomes" id="UP000249739"/>
    </source>
</evidence>
<organism evidence="11 12">
    <name type="scientific">Micavibrio aeruginosavorus</name>
    <dbReference type="NCBI Taxonomy" id="349221"/>
    <lineage>
        <taxon>Bacteria</taxon>
        <taxon>Pseudomonadati</taxon>
        <taxon>Bdellovibrionota</taxon>
        <taxon>Bdellovibrionia</taxon>
        <taxon>Bdellovibrionales</taxon>
        <taxon>Pseudobdellovibrionaceae</taxon>
        <taxon>Micavibrio</taxon>
    </lineage>
</organism>
<dbReference type="InterPro" id="IPR014722">
    <property type="entry name" value="Rib_uL2_dom2"/>
</dbReference>
<dbReference type="InterPro" id="IPR013852">
    <property type="entry name" value="Transl_elong_P/YeiP_CS"/>
</dbReference>
<feature type="domain" description="Elongation factor P C-terminal" evidence="9">
    <location>
        <begin position="131"/>
        <end position="179"/>
    </location>
</feature>